<dbReference type="EC" id="3.6.1.-" evidence="3"/>
<feature type="binding site" evidence="3">
    <location>
        <begin position="158"/>
        <end position="161"/>
    </location>
    <ligand>
        <name>GTP</name>
        <dbReference type="ChEBI" id="CHEBI:37565"/>
    </ligand>
</feature>
<dbReference type="NCBIfam" id="TIGR00157">
    <property type="entry name" value="ribosome small subunit-dependent GTPase A"/>
    <property type="match status" value="1"/>
</dbReference>
<evidence type="ECO:0000256" key="3">
    <source>
        <dbReference type="HAMAP-Rule" id="MF_01820"/>
    </source>
</evidence>
<feature type="binding site" evidence="3">
    <location>
        <position position="291"/>
    </location>
    <ligand>
        <name>Zn(2+)</name>
        <dbReference type="ChEBI" id="CHEBI:29105"/>
    </ligand>
</feature>
<dbReference type="InterPro" id="IPR010914">
    <property type="entry name" value="RsgA_GTPase_dom"/>
</dbReference>
<dbReference type="PANTHER" id="PTHR32120">
    <property type="entry name" value="SMALL RIBOSOMAL SUBUNIT BIOGENESIS GTPASE RSGA"/>
    <property type="match status" value="1"/>
</dbReference>
<dbReference type="CDD" id="cd01854">
    <property type="entry name" value="YjeQ_EngC"/>
    <property type="match status" value="1"/>
</dbReference>
<dbReference type="GO" id="GO:0005737">
    <property type="term" value="C:cytoplasm"/>
    <property type="evidence" value="ECO:0007669"/>
    <property type="project" value="UniProtKB-SubCell"/>
</dbReference>
<dbReference type="HAMAP" id="MF_01820">
    <property type="entry name" value="GTPase_RsgA"/>
    <property type="match status" value="1"/>
</dbReference>
<dbReference type="AlphaFoldDB" id="A0AAJ1EYR2"/>
<proteinExistence type="inferred from homology"/>
<dbReference type="PANTHER" id="PTHR32120:SF11">
    <property type="entry name" value="SMALL RIBOSOMAL SUBUNIT BIOGENESIS GTPASE RSGA 1, MITOCHONDRIAL-RELATED"/>
    <property type="match status" value="1"/>
</dbReference>
<keyword evidence="3" id="KW-0694">RNA-binding</keyword>
<comment type="caution">
    <text evidence="7">The sequence shown here is derived from an EMBL/GenBank/DDBJ whole genome shotgun (WGS) entry which is preliminary data.</text>
</comment>
<dbReference type="GO" id="GO:0046872">
    <property type="term" value="F:metal ion binding"/>
    <property type="evidence" value="ECO:0007669"/>
    <property type="project" value="UniProtKB-KW"/>
</dbReference>
<keyword evidence="3" id="KW-0963">Cytoplasm</keyword>
<feature type="compositionally biased region" description="Basic residues" evidence="4">
    <location>
        <begin position="14"/>
        <end position="26"/>
    </location>
</feature>
<evidence type="ECO:0000256" key="1">
    <source>
        <dbReference type="ARBA" id="ARBA00022741"/>
    </source>
</evidence>
<keyword evidence="3" id="KW-0699">rRNA-binding</keyword>
<comment type="subcellular location">
    <subcellularLocation>
        <location evidence="3">Cytoplasm</location>
    </subcellularLocation>
</comment>
<dbReference type="Proteomes" id="UP001200537">
    <property type="component" value="Unassembled WGS sequence"/>
</dbReference>
<feature type="binding site" evidence="3">
    <location>
        <begin position="206"/>
        <end position="214"/>
    </location>
    <ligand>
        <name>GTP</name>
        <dbReference type="ChEBI" id="CHEBI:37565"/>
    </ligand>
</feature>
<keyword evidence="3" id="KW-0690">Ribosome biogenesis</keyword>
<dbReference type="EMBL" id="JAKNHJ010000019">
    <property type="protein sequence ID" value="MCG4618576.1"/>
    <property type="molecule type" value="Genomic_DNA"/>
</dbReference>
<feature type="binding site" evidence="3">
    <location>
        <position position="287"/>
    </location>
    <ligand>
        <name>Zn(2+)</name>
        <dbReference type="ChEBI" id="CHEBI:29105"/>
    </ligand>
</feature>
<feature type="binding site" evidence="3">
    <location>
        <position position="300"/>
    </location>
    <ligand>
        <name>Zn(2+)</name>
        <dbReference type="ChEBI" id="CHEBI:29105"/>
    </ligand>
</feature>
<comment type="subunit">
    <text evidence="3">Monomer. Associates with 30S ribosomal subunit, binds 16S rRNA.</text>
</comment>
<dbReference type="Pfam" id="PF03193">
    <property type="entry name" value="RsgA_GTPase"/>
    <property type="match status" value="1"/>
</dbReference>
<dbReference type="GO" id="GO:0003924">
    <property type="term" value="F:GTPase activity"/>
    <property type="evidence" value="ECO:0007669"/>
    <property type="project" value="UniProtKB-UniRule"/>
</dbReference>
<feature type="region of interest" description="Disordered" evidence="4">
    <location>
        <begin position="1"/>
        <end position="30"/>
    </location>
</feature>
<evidence type="ECO:0000256" key="2">
    <source>
        <dbReference type="ARBA" id="ARBA00023134"/>
    </source>
</evidence>
<sequence>MARRDIGTDDPRVRVRPARSKPRRSKKQVDYSASPTAFVFAVDRGRIHVQMGDTKLVGVKARALGRHGIVVGDQVRVTGDLSGNSGSLARIVEVLPRKTELTRSAEDSPGAKEKPMVANANQMAIVTACADPLPRPGMIDRLLVAAYCAGIKPLLLVTKSDLTSPEPLLELFGPLQVPSVVTSIESGEGIDEVAEMLAGRVSVLVGHSGVGKSSLMNELIPQAERSTGHVNQVTGRGRHTSTSVMALPFHDGWLIDTPGIRSFGLAHISEEDLLAAFPDLAEVATGCPKLCRHLASSPGCQLSALEKTDPAQARRVESFRRLLASQHSQNPLM</sequence>
<keyword evidence="3" id="KW-0479">Metal-binding</keyword>
<protein>
    <recommendedName>
        <fullName evidence="3">Small ribosomal subunit biogenesis GTPase RsgA</fullName>
        <ecNumber evidence="3">3.6.1.-</ecNumber>
    </recommendedName>
</protein>
<dbReference type="SUPFAM" id="SSF52540">
    <property type="entry name" value="P-loop containing nucleoside triphosphate hydrolases"/>
    <property type="match status" value="1"/>
</dbReference>
<keyword evidence="1 3" id="KW-0547">Nucleotide-binding</keyword>
<keyword evidence="3" id="KW-0862">Zinc</keyword>
<reference evidence="7" key="1">
    <citation type="submission" date="2022-01" db="EMBL/GenBank/DDBJ databases">
        <title>Collection of gut derived symbiotic bacterial strains cultured from healthy donors.</title>
        <authorList>
            <person name="Lin H."/>
            <person name="Kohout C."/>
            <person name="Waligurski E."/>
            <person name="Pamer E.G."/>
        </authorList>
    </citation>
    <scope>NUCLEOTIDE SEQUENCE</scope>
    <source>
        <strain evidence="7">DFI.7.46</strain>
    </source>
</reference>
<comment type="similarity">
    <text evidence="3">Belongs to the TRAFAC class YlqF/YawG GTPase family. RsgA subfamily.</text>
</comment>
<evidence type="ECO:0000259" key="5">
    <source>
        <dbReference type="PROSITE" id="PS50936"/>
    </source>
</evidence>
<comment type="function">
    <text evidence="3">One of several proteins that assist in the late maturation steps of the functional core of the 30S ribosomal subunit. Helps release RbfA from mature subunits. May play a role in the assembly of ribosomal proteins into the subunit. Circularly permuted GTPase that catalyzes slow GTP hydrolysis, GTPase activity is stimulated by the 30S ribosomal subunit.</text>
</comment>
<keyword evidence="2 3" id="KW-0342">GTP-binding</keyword>
<evidence type="ECO:0000313" key="8">
    <source>
        <dbReference type="Proteomes" id="UP001200537"/>
    </source>
</evidence>
<dbReference type="InterPro" id="IPR030378">
    <property type="entry name" value="G_CP_dom"/>
</dbReference>
<feature type="binding site" evidence="3">
    <location>
        <position position="293"/>
    </location>
    <ligand>
        <name>Zn(2+)</name>
        <dbReference type="ChEBI" id="CHEBI:29105"/>
    </ligand>
</feature>
<dbReference type="PROSITE" id="PS50936">
    <property type="entry name" value="ENGC_GTPASE"/>
    <property type="match status" value="1"/>
</dbReference>
<dbReference type="Gene3D" id="3.40.50.300">
    <property type="entry name" value="P-loop containing nucleotide triphosphate hydrolases"/>
    <property type="match status" value="1"/>
</dbReference>
<feature type="compositionally biased region" description="Basic and acidic residues" evidence="4">
    <location>
        <begin position="1"/>
        <end position="13"/>
    </location>
</feature>
<dbReference type="InterPro" id="IPR027417">
    <property type="entry name" value="P-loop_NTPase"/>
</dbReference>
<comment type="cofactor">
    <cofactor evidence="3">
        <name>Zn(2+)</name>
        <dbReference type="ChEBI" id="CHEBI:29105"/>
    </cofactor>
    <text evidence="3">Binds 1 zinc ion per subunit.</text>
</comment>
<dbReference type="InterPro" id="IPR004881">
    <property type="entry name" value="Ribosome_biogen_GTPase_RsgA"/>
</dbReference>
<organism evidence="7 8">
    <name type="scientific">Varibaculum cambriense</name>
    <dbReference type="NCBI Taxonomy" id="184870"/>
    <lineage>
        <taxon>Bacteria</taxon>
        <taxon>Bacillati</taxon>
        <taxon>Actinomycetota</taxon>
        <taxon>Actinomycetes</taxon>
        <taxon>Actinomycetales</taxon>
        <taxon>Actinomycetaceae</taxon>
        <taxon>Varibaculum</taxon>
    </lineage>
</organism>
<accession>A0AAJ1EYR2</accession>
<evidence type="ECO:0000256" key="4">
    <source>
        <dbReference type="SAM" id="MobiDB-lite"/>
    </source>
</evidence>
<dbReference type="GO" id="GO:0019843">
    <property type="term" value="F:rRNA binding"/>
    <property type="evidence" value="ECO:0007669"/>
    <property type="project" value="UniProtKB-KW"/>
</dbReference>
<feature type="domain" description="EngC GTPase" evidence="5">
    <location>
        <begin position="118"/>
        <end position="261"/>
    </location>
</feature>
<name>A0AAJ1EYR2_9ACTO</name>
<dbReference type="GO" id="GO:0042274">
    <property type="term" value="P:ribosomal small subunit biogenesis"/>
    <property type="evidence" value="ECO:0007669"/>
    <property type="project" value="UniProtKB-UniRule"/>
</dbReference>
<feature type="domain" description="CP-type G" evidence="6">
    <location>
        <begin position="109"/>
        <end position="263"/>
    </location>
</feature>
<dbReference type="RefSeq" id="WP_024058749.1">
    <property type="nucleotide sequence ID" value="NZ_JAGZVZ010000005.1"/>
</dbReference>
<dbReference type="PROSITE" id="PS51721">
    <property type="entry name" value="G_CP"/>
    <property type="match status" value="1"/>
</dbReference>
<dbReference type="GO" id="GO:0005525">
    <property type="term" value="F:GTP binding"/>
    <property type="evidence" value="ECO:0007669"/>
    <property type="project" value="UniProtKB-UniRule"/>
</dbReference>
<evidence type="ECO:0000313" key="7">
    <source>
        <dbReference type="EMBL" id="MCG4618576.1"/>
    </source>
</evidence>
<dbReference type="Gene3D" id="1.10.40.50">
    <property type="entry name" value="Probable gtpase engc, domain 3"/>
    <property type="match status" value="1"/>
</dbReference>
<evidence type="ECO:0000259" key="6">
    <source>
        <dbReference type="PROSITE" id="PS51721"/>
    </source>
</evidence>
<gene>
    <name evidence="3 7" type="primary">rsgA</name>
    <name evidence="7" type="ORF">L0M99_08755</name>
</gene>
<keyword evidence="3" id="KW-0378">Hydrolase</keyword>